<dbReference type="RefSeq" id="XP_001424286.1">
    <property type="nucleotide sequence ID" value="XM_001424249.1"/>
</dbReference>
<dbReference type="Proteomes" id="UP000000600">
    <property type="component" value="Unassembled WGS sequence"/>
</dbReference>
<evidence type="ECO:0000313" key="2">
    <source>
        <dbReference type="EMBL" id="CAK56888.1"/>
    </source>
</evidence>
<feature type="chain" id="PRO_5002622525" evidence="1">
    <location>
        <begin position="18"/>
        <end position="138"/>
    </location>
</feature>
<sequence length="138" mass="16275">MQHQCLIQFFIITEVLGMACNFSPFYFKQLVLQKQKEFHANSITLKCMCRNKGTDLGCISNLNQQACMQQQRNIQLTQRFWNKNGKQVKCFFRKRFIDANQFHLKNLDCDSNFSIYACVSVYGKNCVWTNKGLCYKQQ</sequence>
<name>A0BEC1_PARTE</name>
<organism evidence="2 3">
    <name type="scientific">Paramecium tetraurelia</name>
    <dbReference type="NCBI Taxonomy" id="5888"/>
    <lineage>
        <taxon>Eukaryota</taxon>
        <taxon>Sar</taxon>
        <taxon>Alveolata</taxon>
        <taxon>Ciliophora</taxon>
        <taxon>Intramacronucleata</taxon>
        <taxon>Oligohymenophorea</taxon>
        <taxon>Peniculida</taxon>
        <taxon>Parameciidae</taxon>
        <taxon>Paramecium</taxon>
    </lineage>
</organism>
<evidence type="ECO:0000256" key="1">
    <source>
        <dbReference type="SAM" id="SignalP"/>
    </source>
</evidence>
<protein>
    <submittedName>
        <fullName evidence="2">Uncharacterized protein</fullName>
    </submittedName>
</protein>
<dbReference type="GeneID" id="5010074"/>
<keyword evidence="1" id="KW-0732">Signal</keyword>
<accession>A0BEC1</accession>
<dbReference type="HOGENOM" id="CLU_1859119_0_0_1"/>
<dbReference type="EMBL" id="CT867989">
    <property type="protein sequence ID" value="CAK56888.1"/>
    <property type="molecule type" value="Genomic_DNA"/>
</dbReference>
<feature type="signal peptide" evidence="1">
    <location>
        <begin position="1"/>
        <end position="17"/>
    </location>
</feature>
<proteinExistence type="predicted"/>
<keyword evidence="3" id="KW-1185">Reference proteome</keyword>
<dbReference type="AlphaFoldDB" id="A0BEC1"/>
<evidence type="ECO:0000313" key="3">
    <source>
        <dbReference type="Proteomes" id="UP000000600"/>
    </source>
</evidence>
<dbReference type="InParanoid" id="A0BEC1"/>
<gene>
    <name evidence="2" type="ORF">GSPATT00027921001</name>
</gene>
<dbReference type="KEGG" id="ptm:GSPATT00027921001"/>
<reference evidence="2 3" key="1">
    <citation type="journal article" date="2006" name="Nature">
        <title>Global trends of whole-genome duplications revealed by the ciliate Paramecium tetraurelia.</title>
        <authorList>
            <consortium name="Genoscope"/>
            <person name="Aury J.-M."/>
            <person name="Jaillon O."/>
            <person name="Duret L."/>
            <person name="Noel B."/>
            <person name="Jubin C."/>
            <person name="Porcel B.M."/>
            <person name="Segurens B."/>
            <person name="Daubin V."/>
            <person name="Anthouard V."/>
            <person name="Aiach N."/>
            <person name="Arnaiz O."/>
            <person name="Billaut A."/>
            <person name="Beisson J."/>
            <person name="Blanc I."/>
            <person name="Bouhouche K."/>
            <person name="Camara F."/>
            <person name="Duharcourt S."/>
            <person name="Guigo R."/>
            <person name="Gogendeau D."/>
            <person name="Katinka M."/>
            <person name="Keller A.-M."/>
            <person name="Kissmehl R."/>
            <person name="Klotz C."/>
            <person name="Koll F."/>
            <person name="Le Moue A."/>
            <person name="Lepere C."/>
            <person name="Malinsky S."/>
            <person name="Nowacki M."/>
            <person name="Nowak J.K."/>
            <person name="Plattner H."/>
            <person name="Poulain J."/>
            <person name="Ruiz F."/>
            <person name="Serrano V."/>
            <person name="Zagulski M."/>
            <person name="Dessen P."/>
            <person name="Betermier M."/>
            <person name="Weissenbach J."/>
            <person name="Scarpelli C."/>
            <person name="Schachter V."/>
            <person name="Sperling L."/>
            <person name="Meyer E."/>
            <person name="Cohen J."/>
            <person name="Wincker P."/>
        </authorList>
    </citation>
    <scope>NUCLEOTIDE SEQUENCE [LARGE SCALE GENOMIC DNA]</scope>
    <source>
        <strain evidence="2 3">Stock d4-2</strain>
    </source>
</reference>